<keyword evidence="2" id="KW-1185">Reference proteome</keyword>
<accession>A0ABX0M858</accession>
<sequence length="153" mass="17283">MTERVSKLRFRRRPSPVLPEHRPLYKIGQTLLILQIASHGGKSRLARLHLLNWALKRPERQVQLITASKSKRLAVEAWGFDPALAIAIRFAISEELIEETSTGYGISESGKDFVQLLTKDEEVFVGEKNFLRQIGKGVTEAMVEKVASGWEKS</sequence>
<protein>
    <submittedName>
        <fullName evidence="1">Uncharacterized protein</fullName>
    </submittedName>
</protein>
<organism evidence="1 2">
    <name type="scientific">Massilia aquatica</name>
    <dbReference type="NCBI Taxonomy" id="2609000"/>
    <lineage>
        <taxon>Bacteria</taxon>
        <taxon>Pseudomonadati</taxon>
        <taxon>Pseudomonadota</taxon>
        <taxon>Betaproteobacteria</taxon>
        <taxon>Burkholderiales</taxon>
        <taxon>Oxalobacteraceae</taxon>
        <taxon>Telluria group</taxon>
        <taxon>Massilia</taxon>
    </lineage>
</organism>
<proteinExistence type="predicted"/>
<dbReference type="Proteomes" id="UP000819052">
    <property type="component" value="Unassembled WGS sequence"/>
</dbReference>
<comment type="caution">
    <text evidence="1">The sequence shown here is derived from an EMBL/GenBank/DDBJ whole genome shotgun (WGS) entry which is preliminary data.</text>
</comment>
<evidence type="ECO:0000313" key="2">
    <source>
        <dbReference type="Proteomes" id="UP000819052"/>
    </source>
</evidence>
<name>A0ABX0M858_9BURK</name>
<gene>
    <name evidence="1" type="ORF">F1609_20260</name>
</gene>
<evidence type="ECO:0000313" key="1">
    <source>
        <dbReference type="EMBL" id="NHZ42489.1"/>
    </source>
</evidence>
<reference evidence="1 2" key="1">
    <citation type="submission" date="2019-09" db="EMBL/GenBank/DDBJ databases">
        <title>Taxonomy of Antarctic Massilia spp.: description of Massilia rubra sp. nov., Massilia aquatica sp. nov., Massilia mucilaginosa sp. nov., Massilia frigida sp. nov. isolated from streams, lakes and regoliths.</title>
        <authorList>
            <person name="Holochova P."/>
            <person name="Sedlacek I."/>
            <person name="Kralova S."/>
            <person name="Maslanova I."/>
            <person name="Busse H.-J."/>
            <person name="Stankova E."/>
            <person name="Vrbovska V."/>
            <person name="Kovarovic V."/>
            <person name="Bartak M."/>
            <person name="Svec P."/>
            <person name="Pantucek R."/>
        </authorList>
    </citation>
    <scope>NUCLEOTIDE SEQUENCE [LARGE SCALE GENOMIC DNA]</scope>
    <source>
        <strain evidence="1 2">CCM 8693</strain>
    </source>
</reference>
<dbReference type="EMBL" id="VVIW01000012">
    <property type="protein sequence ID" value="NHZ42489.1"/>
    <property type="molecule type" value="Genomic_DNA"/>
</dbReference>